<evidence type="ECO:0000259" key="7">
    <source>
        <dbReference type="PROSITE" id="PS51148"/>
    </source>
</evidence>
<evidence type="ECO:0000256" key="1">
    <source>
        <dbReference type="ARBA" id="ARBA00004123"/>
    </source>
</evidence>
<dbReference type="GO" id="GO:0005634">
    <property type="term" value="C:nucleus"/>
    <property type="evidence" value="ECO:0007669"/>
    <property type="project" value="UniProtKB-SubCell"/>
</dbReference>
<keyword evidence="5" id="KW-0804">Transcription</keyword>
<dbReference type="Gene3D" id="2.170.16.10">
    <property type="entry name" value="Hedgehog/Intein (Hint) domain"/>
    <property type="match status" value="1"/>
</dbReference>
<dbReference type="Pfam" id="PF08517">
    <property type="entry name" value="AXH"/>
    <property type="match status" value="1"/>
</dbReference>
<dbReference type="GO" id="GO:0003677">
    <property type="term" value="F:DNA binding"/>
    <property type="evidence" value="ECO:0007669"/>
    <property type="project" value="UniProtKB-KW"/>
</dbReference>
<dbReference type="GO" id="GO:0006355">
    <property type="term" value="P:regulation of DNA-templated transcription"/>
    <property type="evidence" value="ECO:0007669"/>
    <property type="project" value="InterPro"/>
</dbReference>
<gene>
    <name evidence="9" type="primary">Atx-1</name>
</gene>
<reference evidence="9" key="1">
    <citation type="submission" date="2025-08" db="UniProtKB">
        <authorList>
            <consortium name="RefSeq"/>
        </authorList>
    </citation>
    <scope>IDENTIFICATION</scope>
    <source>
        <strain evidence="9">14028-0561.14</strain>
        <tissue evidence="9">Whole fly</tissue>
    </source>
</reference>
<dbReference type="InterPro" id="IPR036096">
    <property type="entry name" value="Ataxin_AXH_dom_sf"/>
</dbReference>
<evidence type="ECO:0000256" key="2">
    <source>
        <dbReference type="ARBA" id="ARBA00022491"/>
    </source>
</evidence>
<proteinExistence type="predicted"/>
<keyword evidence="8" id="KW-1185">Reference proteome</keyword>
<dbReference type="GO" id="GO:0003723">
    <property type="term" value="F:RNA binding"/>
    <property type="evidence" value="ECO:0007669"/>
    <property type="project" value="InterPro"/>
</dbReference>
<keyword evidence="2" id="KW-0678">Repressor</keyword>
<keyword evidence="3" id="KW-0805">Transcription regulation</keyword>
<dbReference type="OrthoDB" id="10000452at2759"/>
<evidence type="ECO:0000256" key="3">
    <source>
        <dbReference type="ARBA" id="ARBA00023015"/>
    </source>
</evidence>
<feature type="domain" description="AXH" evidence="7">
    <location>
        <begin position="13"/>
        <end position="142"/>
    </location>
</feature>
<dbReference type="PANTHER" id="PTHR13392:SF13">
    <property type="entry name" value="AXH DOMAIN-CONTAINING PROTEIN"/>
    <property type="match status" value="1"/>
</dbReference>
<dbReference type="InterPro" id="IPR043404">
    <property type="entry name" value="ATAXIN1-like"/>
</dbReference>
<keyword evidence="6" id="KW-0539">Nucleus</keyword>
<dbReference type="Proteomes" id="UP001652661">
    <property type="component" value="Chromosome X"/>
</dbReference>
<organism evidence="8 9">
    <name type="scientific">Drosophila kikkawai</name>
    <name type="common">Fruit fly</name>
    <dbReference type="NCBI Taxonomy" id="30033"/>
    <lineage>
        <taxon>Eukaryota</taxon>
        <taxon>Metazoa</taxon>
        <taxon>Ecdysozoa</taxon>
        <taxon>Arthropoda</taxon>
        <taxon>Hexapoda</taxon>
        <taxon>Insecta</taxon>
        <taxon>Pterygota</taxon>
        <taxon>Neoptera</taxon>
        <taxon>Endopterygota</taxon>
        <taxon>Diptera</taxon>
        <taxon>Brachycera</taxon>
        <taxon>Muscomorpha</taxon>
        <taxon>Ephydroidea</taxon>
        <taxon>Drosophilidae</taxon>
        <taxon>Drosophila</taxon>
        <taxon>Sophophora</taxon>
    </lineage>
</organism>
<evidence type="ECO:0000256" key="4">
    <source>
        <dbReference type="ARBA" id="ARBA00023125"/>
    </source>
</evidence>
<evidence type="ECO:0000313" key="8">
    <source>
        <dbReference type="Proteomes" id="UP001652661"/>
    </source>
</evidence>
<dbReference type="RefSeq" id="XP_017030617.1">
    <property type="nucleotide sequence ID" value="XM_017175128.3"/>
</dbReference>
<sequence length="204" mass="23139">MASYGYRRHPQQQQLPINQPEVSCFHRGSYIELSSGSLRRVEDIRTEDFIQSALRSQIFDLREATVVRIDRGGQGVTITFSYDTQHDKVLMEVQPGHPLFVYGQGWASCNPQLSLQLYELKCQQLQVGDICLSLVQREELAPPPLPVPLPVPPCPRAEPPRQPVQYNPPAGALPPPFEHPYQVYAQMANFVAAYTQHMMNKLQD</sequence>
<dbReference type="AlphaFoldDB" id="A0A6P4INR3"/>
<name>A0A6P4INR3_DROKI</name>
<evidence type="ECO:0000256" key="5">
    <source>
        <dbReference type="ARBA" id="ARBA00023163"/>
    </source>
</evidence>
<dbReference type="SMART" id="SM00536">
    <property type="entry name" value="AXH"/>
    <property type="match status" value="1"/>
</dbReference>
<evidence type="ECO:0000313" key="9">
    <source>
        <dbReference type="RefSeq" id="XP_017030617.1"/>
    </source>
</evidence>
<protein>
    <submittedName>
        <fullName evidence="9">Ataxin-1-like</fullName>
    </submittedName>
</protein>
<dbReference type="PROSITE" id="PS51148">
    <property type="entry name" value="AXH"/>
    <property type="match status" value="1"/>
</dbReference>
<dbReference type="PANTHER" id="PTHR13392">
    <property type="entry name" value="ATAXIN 1"/>
    <property type="match status" value="1"/>
</dbReference>
<comment type="subcellular location">
    <subcellularLocation>
        <location evidence="1">Nucleus</location>
    </subcellularLocation>
</comment>
<accession>A0A6P4INR3</accession>
<evidence type="ECO:0000256" key="6">
    <source>
        <dbReference type="ARBA" id="ARBA00023242"/>
    </source>
</evidence>
<dbReference type="SUPFAM" id="SSF102031">
    <property type="entry name" value="AXH domain"/>
    <property type="match status" value="1"/>
</dbReference>
<keyword evidence="4" id="KW-0238">DNA-binding</keyword>
<dbReference type="InterPro" id="IPR003652">
    <property type="entry name" value="Ataxin_AXH_dom"/>
</dbReference>